<dbReference type="AlphaFoldDB" id="A0A1V4HSL6"/>
<gene>
    <name evidence="2" type="ORF">BC351_00620</name>
</gene>
<dbReference type="Gene3D" id="1.10.30.50">
    <property type="match status" value="1"/>
</dbReference>
<sequence length="112" mass="12660">MAIVKCKIQRCNIMIDDSDGSNKCGKCKARTGNHHDRLRQKAFKTFGKVCMNTNCELTSRGVPLPTDVLEVDHIKEVSSFPDNANVQEINDISNLQVLCVYCHKLKKKHTIE</sequence>
<dbReference type="Proteomes" id="UP000190626">
    <property type="component" value="Unassembled WGS sequence"/>
</dbReference>
<organism evidence="2 3">
    <name type="scientific">Paenibacillus ferrarius</name>
    <dbReference type="NCBI Taxonomy" id="1469647"/>
    <lineage>
        <taxon>Bacteria</taxon>
        <taxon>Bacillati</taxon>
        <taxon>Bacillota</taxon>
        <taxon>Bacilli</taxon>
        <taxon>Bacillales</taxon>
        <taxon>Paenibacillaceae</taxon>
        <taxon>Paenibacillus</taxon>
    </lineage>
</organism>
<dbReference type="GO" id="GO:0004519">
    <property type="term" value="F:endonuclease activity"/>
    <property type="evidence" value="ECO:0007669"/>
    <property type="project" value="InterPro"/>
</dbReference>
<dbReference type="InterPro" id="IPR003615">
    <property type="entry name" value="HNH_nuc"/>
</dbReference>
<reference evidence="3" key="1">
    <citation type="submission" date="2016-07" db="EMBL/GenBank/DDBJ databases">
        <authorList>
            <person name="Florea S."/>
            <person name="Webb J.S."/>
            <person name="Jaromczyk J."/>
            <person name="Schardl C.L."/>
        </authorList>
    </citation>
    <scope>NUCLEOTIDE SEQUENCE [LARGE SCALE GENOMIC DNA]</scope>
    <source>
        <strain evidence="3">CY1</strain>
    </source>
</reference>
<evidence type="ECO:0000313" key="3">
    <source>
        <dbReference type="Proteomes" id="UP000190626"/>
    </source>
</evidence>
<name>A0A1V4HSL6_9BACL</name>
<dbReference type="GO" id="GO:0003676">
    <property type="term" value="F:nucleic acid binding"/>
    <property type="evidence" value="ECO:0007669"/>
    <property type="project" value="InterPro"/>
</dbReference>
<protein>
    <recommendedName>
        <fullName evidence="1">HNH domain-containing protein</fullName>
    </recommendedName>
</protein>
<dbReference type="RefSeq" id="WP_079408775.1">
    <property type="nucleotide sequence ID" value="NZ_MBTG01000001.1"/>
</dbReference>
<dbReference type="GO" id="GO:0008270">
    <property type="term" value="F:zinc ion binding"/>
    <property type="evidence" value="ECO:0007669"/>
    <property type="project" value="InterPro"/>
</dbReference>
<evidence type="ECO:0000259" key="1">
    <source>
        <dbReference type="Pfam" id="PF01844"/>
    </source>
</evidence>
<feature type="domain" description="HNH" evidence="1">
    <location>
        <begin position="62"/>
        <end position="107"/>
    </location>
</feature>
<proteinExistence type="predicted"/>
<dbReference type="OrthoDB" id="9811997at2"/>
<dbReference type="CDD" id="cd00085">
    <property type="entry name" value="HNHc"/>
    <property type="match status" value="1"/>
</dbReference>
<dbReference type="EMBL" id="MBTG01000001">
    <property type="protein sequence ID" value="OPH61778.1"/>
    <property type="molecule type" value="Genomic_DNA"/>
</dbReference>
<dbReference type="InterPro" id="IPR002711">
    <property type="entry name" value="HNH"/>
</dbReference>
<keyword evidence="3" id="KW-1185">Reference proteome</keyword>
<dbReference type="Pfam" id="PF01844">
    <property type="entry name" value="HNH"/>
    <property type="match status" value="1"/>
</dbReference>
<evidence type="ECO:0000313" key="2">
    <source>
        <dbReference type="EMBL" id="OPH61778.1"/>
    </source>
</evidence>
<comment type="caution">
    <text evidence="2">The sequence shown here is derived from an EMBL/GenBank/DDBJ whole genome shotgun (WGS) entry which is preliminary data.</text>
</comment>
<accession>A0A1V4HSL6</accession>